<accession>A0ABS5KGG8</accession>
<dbReference type="Pfam" id="PF13306">
    <property type="entry name" value="LRR_5"/>
    <property type="match status" value="4"/>
</dbReference>
<feature type="domain" description="Secretion system C-terminal sorting" evidence="2">
    <location>
        <begin position="952"/>
        <end position="1023"/>
    </location>
</feature>
<evidence type="ECO:0000259" key="2">
    <source>
        <dbReference type="Pfam" id="PF18962"/>
    </source>
</evidence>
<dbReference type="PANTHER" id="PTHR45661:SF3">
    <property type="entry name" value="IG-LIKE DOMAIN-CONTAINING PROTEIN"/>
    <property type="match status" value="1"/>
</dbReference>
<dbReference type="Gene3D" id="3.40.50.12480">
    <property type="match status" value="1"/>
</dbReference>
<evidence type="ECO:0000313" key="4">
    <source>
        <dbReference type="Proteomes" id="UP000721861"/>
    </source>
</evidence>
<dbReference type="InterPro" id="IPR026444">
    <property type="entry name" value="Secre_tail"/>
</dbReference>
<organism evidence="3 4">
    <name type="scientific">Carboxylicivirga mesophila</name>
    <dbReference type="NCBI Taxonomy" id="1166478"/>
    <lineage>
        <taxon>Bacteria</taxon>
        <taxon>Pseudomonadati</taxon>
        <taxon>Bacteroidota</taxon>
        <taxon>Bacteroidia</taxon>
        <taxon>Marinilabiliales</taxon>
        <taxon>Marinilabiliaceae</taxon>
        <taxon>Carboxylicivirga</taxon>
    </lineage>
</organism>
<dbReference type="InterPro" id="IPR032675">
    <property type="entry name" value="LRR_dom_sf"/>
</dbReference>
<protein>
    <submittedName>
        <fullName evidence="3">Leucine-rich repeat domain-containing protein</fullName>
    </submittedName>
</protein>
<evidence type="ECO:0000313" key="3">
    <source>
        <dbReference type="EMBL" id="MBS2213887.1"/>
    </source>
</evidence>
<sequence>MDKSKKRFQLLSLLFFISITTYSAKIELTIDVTQEGTLSSLLTTENKNTVTDLTVNGFIDARDFKTLRDELPVLQYLDLSNTTIMQYQGTQGTYSDGSYNYKNNFVPLHSFYTAEGNNQLTTIVLPANSTKLGVAAFKNCRALNNIVFSQYITEIDYRVFENCTELVSLSLPNSLYQINPEAFLNCSKLASVTFTAPVASIAKNVFDECNQLSSIYIRNCYPPQVEQFTFHNMIKENSTLFVPVGSLEKYQETDYWNEFKVIEEYTIPSISKNIEIPAPGRLKDFFTVEELQSTTDLTISGDIDARDFKIIRDQMLSLLNLDLSNAHIKSYYGSEGTSNNSGYLNYYANTIPYRALKSKQSIMKVILPTSVTKISMEAFGYNDNLHTIVLPAGINTIDDEAFYFCKALANIELPSNLYEIGRSAFSYCKDLEHIKIPETVRIIESNAFQQCTKLISINIPVMATVSWDSFGGCSGLQSATTPYAVVDNINIFRYSPKLKHISIPEGTTTIKDKAFYDFTTLESIHIPQTVTSIWPTSFTNCGASFTVSEANQHFSSLKGVLYNKEQTVLRNCPIKISGHFTIPESVNTIYDGAFKQCSQLKSITIPSTVTSIKSEAFYLCKALQQILCNVEVPVDLTTTLDVFYLIDKATCELKVPNGSITAYQQAFLWKDFLNITELTHNEPEVAIASGPGEVCESFANLTANSPNFGTGKWSVIQGSGVFEDPSSPVTLVNSIAKGTNTFRWTITGDAWESHADAEVTNNLVDVNAGVDIDVCQNTAELNAEAPNQGDLGEWSLVAGMGGGSFKPQDVNNPSILVGGLDYGINGFRWSVTHNNCISSDIVHVTNNLPYYTNPYGDKREVTAGPDIIVNSSSAVLYADMPSVGLGEWSILSGGGVISDHNNASALVTNLPKGESVFRWTITNETCQYYSDVTITNDIASSIIIDSENARRIYPNPVESILYVDLGKNVKTVILSTMGGQTVKSLLNVNHPKVELNVSDIKAGMYILKAIDVNNQSHLEKIVIK</sequence>
<comment type="caution">
    <text evidence="3">The sequence shown here is derived from an EMBL/GenBank/DDBJ whole genome shotgun (WGS) entry which is preliminary data.</text>
</comment>
<dbReference type="SUPFAM" id="SSF52058">
    <property type="entry name" value="L domain-like"/>
    <property type="match status" value="2"/>
</dbReference>
<dbReference type="Proteomes" id="UP000721861">
    <property type="component" value="Unassembled WGS sequence"/>
</dbReference>
<feature type="chain" id="PRO_5045599891" evidence="1">
    <location>
        <begin position="25"/>
        <end position="1024"/>
    </location>
</feature>
<dbReference type="InterPro" id="IPR053139">
    <property type="entry name" value="Surface_bspA-like"/>
</dbReference>
<dbReference type="NCBIfam" id="TIGR04183">
    <property type="entry name" value="Por_Secre_tail"/>
    <property type="match status" value="1"/>
</dbReference>
<dbReference type="PANTHER" id="PTHR45661">
    <property type="entry name" value="SURFACE ANTIGEN"/>
    <property type="match status" value="1"/>
</dbReference>
<proteinExistence type="predicted"/>
<name>A0ABS5KGG8_9BACT</name>
<keyword evidence="1" id="KW-0732">Signal</keyword>
<keyword evidence="4" id="KW-1185">Reference proteome</keyword>
<dbReference type="InterPro" id="IPR026906">
    <property type="entry name" value="LRR_5"/>
</dbReference>
<reference evidence="3 4" key="1">
    <citation type="journal article" date="2014" name="Int. J. Syst. Evol. Microbiol.">
        <title>Carboxylicivirga gen. nov. in the family Marinilabiliaceae with two novel species, Carboxylicivirga mesophila sp. nov. and Carboxylicivirga taeanensis sp. nov., and reclassification of Cytophaga fermentans as Saccharicrinis fermentans gen. nov., comb. nov.</title>
        <authorList>
            <person name="Yang S.H."/>
            <person name="Seo H.S."/>
            <person name="Woo J.H."/>
            <person name="Oh H.M."/>
            <person name="Jang H."/>
            <person name="Lee J.H."/>
            <person name="Kim S.J."/>
            <person name="Kwon K.K."/>
        </authorList>
    </citation>
    <scope>NUCLEOTIDE SEQUENCE [LARGE SCALE GENOMIC DNA]</scope>
    <source>
        <strain evidence="3 4">JCM 18290</strain>
    </source>
</reference>
<dbReference type="Pfam" id="PF18962">
    <property type="entry name" value="Por_Secre_tail"/>
    <property type="match status" value="1"/>
</dbReference>
<dbReference type="RefSeq" id="WP_212231684.1">
    <property type="nucleotide sequence ID" value="NZ_JAGUCN010000038.1"/>
</dbReference>
<dbReference type="EMBL" id="JAGUCN010000038">
    <property type="protein sequence ID" value="MBS2213887.1"/>
    <property type="molecule type" value="Genomic_DNA"/>
</dbReference>
<evidence type="ECO:0000256" key="1">
    <source>
        <dbReference type="SAM" id="SignalP"/>
    </source>
</evidence>
<gene>
    <name evidence="3" type="ORF">KEM09_20935</name>
</gene>
<dbReference type="Gene3D" id="3.80.10.10">
    <property type="entry name" value="Ribonuclease Inhibitor"/>
    <property type="match status" value="5"/>
</dbReference>
<feature type="signal peptide" evidence="1">
    <location>
        <begin position="1"/>
        <end position="24"/>
    </location>
</feature>